<evidence type="ECO:0000256" key="4">
    <source>
        <dbReference type="ARBA" id="ARBA00023136"/>
    </source>
</evidence>
<sequence>MCGSRSAAVTVSTLVISDLHLGSRLQRDVLRRPAVLEILLAQIERVDRLVLLGDVVEMLEGRPRQAMEEAQPVLEAIGNAVGRDRELLVVPGNHDHRLVRRWVRDQARHERPLELTAEIPGSSSPALSALVRALRPARPQVHYPAVWLADGVLAHHGHYVDRELMAPRPEPGSRPPYPQEADQRVEDYERGPGASFAAVQLALGSTLPRGVSAAIDRAAAAARTAGMAAAPALDAALPAPILAPFSAGLLGQQFRRAGLPAMATAAGRLGVDARTIVFGHLHRAGPLPDDDRAEWTPLAGGPRLLNTGCWVYEPMLLAGAKPGHPYWPGGAVRIDARGRARTVTLLDDLEPAQLLP</sequence>
<evidence type="ECO:0000313" key="8">
    <source>
        <dbReference type="Proteomes" id="UP000240739"/>
    </source>
</evidence>
<organism evidence="7 8">
    <name type="scientific">Paraconexibacter algicola</name>
    <dbReference type="NCBI Taxonomy" id="2133960"/>
    <lineage>
        <taxon>Bacteria</taxon>
        <taxon>Bacillati</taxon>
        <taxon>Actinomycetota</taxon>
        <taxon>Thermoleophilia</taxon>
        <taxon>Solirubrobacterales</taxon>
        <taxon>Paraconexibacteraceae</taxon>
        <taxon>Paraconexibacter</taxon>
    </lineage>
</organism>
<keyword evidence="3" id="KW-0479">Metal-binding</keyword>
<dbReference type="AlphaFoldDB" id="A0A2T4UEG8"/>
<comment type="caution">
    <text evidence="7">The sequence shown here is derived from an EMBL/GenBank/DDBJ whole genome shotgun (WGS) entry which is preliminary data.</text>
</comment>
<dbReference type="InterPro" id="IPR029052">
    <property type="entry name" value="Metallo-depent_PP-like"/>
</dbReference>
<dbReference type="EMBL" id="PYYB01000002">
    <property type="protein sequence ID" value="PTL56179.1"/>
    <property type="molecule type" value="Genomic_DNA"/>
</dbReference>
<dbReference type="Proteomes" id="UP000240739">
    <property type="component" value="Unassembled WGS sequence"/>
</dbReference>
<keyword evidence="4" id="KW-0472">Membrane</keyword>
<dbReference type="Pfam" id="PF00149">
    <property type="entry name" value="Metallophos"/>
    <property type="match status" value="1"/>
</dbReference>
<keyword evidence="8" id="KW-1185">Reference proteome</keyword>
<accession>A0A2T4UEG8</accession>
<protein>
    <recommendedName>
        <fullName evidence="6">Calcineurin-like phosphoesterase domain-containing protein</fullName>
    </recommendedName>
</protein>
<dbReference type="InterPro" id="IPR043461">
    <property type="entry name" value="LpxH-like"/>
</dbReference>
<proteinExistence type="predicted"/>
<dbReference type="Gene3D" id="3.60.21.10">
    <property type="match status" value="1"/>
</dbReference>
<dbReference type="GO" id="GO:0008758">
    <property type="term" value="F:UDP-2,3-diacylglucosamine hydrolase activity"/>
    <property type="evidence" value="ECO:0007669"/>
    <property type="project" value="TreeGrafter"/>
</dbReference>
<evidence type="ECO:0000256" key="2">
    <source>
        <dbReference type="ARBA" id="ARBA00022519"/>
    </source>
</evidence>
<dbReference type="InterPro" id="IPR004843">
    <property type="entry name" value="Calcineurin-like_PHP"/>
</dbReference>
<keyword evidence="2" id="KW-0997">Cell inner membrane</keyword>
<dbReference type="SUPFAM" id="SSF56300">
    <property type="entry name" value="Metallo-dependent phosphatases"/>
    <property type="match status" value="1"/>
</dbReference>
<keyword evidence="5" id="KW-0464">Manganese</keyword>
<evidence type="ECO:0000256" key="1">
    <source>
        <dbReference type="ARBA" id="ARBA00022475"/>
    </source>
</evidence>
<evidence type="ECO:0000256" key="5">
    <source>
        <dbReference type="ARBA" id="ARBA00023211"/>
    </source>
</evidence>
<gene>
    <name evidence="7" type="ORF">C7Y72_14405</name>
</gene>
<dbReference type="GO" id="GO:0009245">
    <property type="term" value="P:lipid A biosynthetic process"/>
    <property type="evidence" value="ECO:0007669"/>
    <property type="project" value="TreeGrafter"/>
</dbReference>
<dbReference type="GO" id="GO:0046872">
    <property type="term" value="F:metal ion binding"/>
    <property type="evidence" value="ECO:0007669"/>
    <property type="project" value="UniProtKB-KW"/>
</dbReference>
<reference evidence="7 8" key="1">
    <citation type="submission" date="2018-03" db="EMBL/GenBank/DDBJ databases">
        <title>Aquarubrobacter algicola gen. nov., sp. nov., a novel actinobacterium isolated from shallow eutrophic lake during the end of cyanobacterial harmful algal blooms.</title>
        <authorList>
            <person name="Chun S.J."/>
        </authorList>
    </citation>
    <scope>NUCLEOTIDE SEQUENCE [LARGE SCALE GENOMIC DNA]</scope>
    <source>
        <strain evidence="7 8">Seoho-28</strain>
    </source>
</reference>
<keyword evidence="1" id="KW-1003">Cell membrane</keyword>
<evidence type="ECO:0000313" key="7">
    <source>
        <dbReference type="EMBL" id="PTL56179.1"/>
    </source>
</evidence>
<name>A0A2T4UEG8_9ACTN</name>
<dbReference type="PANTHER" id="PTHR34990">
    <property type="entry name" value="UDP-2,3-DIACYLGLUCOSAMINE HYDROLASE-RELATED"/>
    <property type="match status" value="1"/>
</dbReference>
<evidence type="ECO:0000256" key="3">
    <source>
        <dbReference type="ARBA" id="ARBA00022723"/>
    </source>
</evidence>
<feature type="domain" description="Calcineurin-like phosphoesterase" evidence="6">
    <location>
        <begin position="13"/>
        <end position="107"/>
    </location>
</feature>
<evidence type="ECO:0000259" key="6">
    <source>
        <dbReference type="Pfam" id="PF00149"/>
    </source>
</evidence>
<dbReference type="GO" id="GO:0016020">
    <property type="term" value="C:membrane"/>
    <property type="evidence" value="ECO:0007669"/>
    <property type="project" value="GOC"/>
</dbReference>